<dbReference type="Gene3D" id="3.40.920.10">
    <property type="entry name" value="Pyruvate-ferredoxin oxidoreductase, PFOR, domain III"/>
    <property type="match status" value="1"/>
</dbReference>
<name>A0A7H1MZI7_9PROT</name>
<dbReference type="GO" id="GO:0016903">
    <property type="term" value="F:oxidoreductase activity, acting on the aldehyde or oxo group of donors"/>
    <property type="evidence" value="ECO:0007669"/>
    <property type="project" value="InterPro"/>
</dbReference>
<protein>
    <submittedName>
        <fullName evidence="5">2-oxoacid:acceptor oxidoreductase subunit alpha</fullName>
    </submittedName>
</protein>
<evidence type="ECO:0000259" key="3">
    <source>
        <dbReference type="Pfam" id="PF01855"/>
    </source>
</evidence>
<dbReference type="NCBIfam" id="TIGR03710">
    <property type="entry name" value="OAFO_sf"/>
    <property type="match status" value="1"/>
</dbReference>
<evidence type="ECO:0000256" key="1">
    <source>
        <dbReference type="ARBA" id="ARBA00023002"/>
    </source>
</evidence>
<dbReference type="Pfam" id="PF01558">
    <property type="entry name" value="POR"/>
    <property type="match status" value="1"/>
</dbReference>
<dbReference type="InterPro" id="IPR022367">
    <property type="entry name" value="2-oxoacid/accept_OxRdtase_asu"/>
</dbReference>
<dbReference type="InterPro" id="IPR050722">
    <property type="entry name" value="Pyruvate:ferred/Flavod_OxRd"/>
</dbReference>
<dbReference type="CDD" id="cd07034">
    <property type="entry name" value="TPP_PYR_PFOR_IOR-alpha_like"/>
    <property type="match status" value="1"/>
</dbReference>
<dbReference type="Gene3D" id="3.40.50.970">
    <property type="match status" value="1"/>
</dbReference>
<dbReference type="RefSeq" id="WP_190262384.1">
    <property type="nucleotide sequence ID" value="NZ_CP053923.1"/>
</dbReference>
<feature type="domain" description="Transketolase C-terminal" evidence="4">
    <location>
        <begin position="473"/>
        <end position="532"/>
    </location>
</feature>
<dbReference type="SUPFAM" id="SSF53323">
    <property type="entry name" value="Pyruvate-ferredoxin oxidoreductase, PFOR, domain III"/>
    <property type="match status" value="1"/>
</dbReference>
<sequence>MSAETVSIAITGAGGAGVMTAAQMVLNAAARTGLYGLMARSTGPQIRGGEAAAFIRLGAKPVNCLDNRFDVMVSLDWLNVERFAAEIPLDAASLIVCDADAGPPPSRIVASGAQFVTLPLQQTVKSLPGGRLNMLGLGVLAAILGVPDDAITVVVEKALRKRGQAVLDAGLAGVTAGRSLVEGLDVGRFHLQGASTAARTDRWSVSGNEMAGLGAVRGGIRFVAAYPITPATEILEWLAPNLEKVGGVLVQAEDELASINMIIGASFGGTPSLTATSGPGLALMMEAIGLSVASETPIVVVNVMRGGPSTGIPTKSEQSDLNIALYGLHGDAPHIVTAANSISDCLFTTQWSVHLAEQLQAPVITLTDQSLGQSRAVIDRPADISFFSKRETFAAAAATPYQRYAITGSGVSAMAIPGTPGGEYVADGLEHSVTGRPSSGAEDHGEQLAKRARKLEDLDYGQYWAEIEGEGPLAVVTWGSCAGPVREAAELARAAGMDLRVISLRLLAPAQTDRLEQALAGVERLLVVEQSHSRQFYRYLRAFYDLPGEIRVFSRPGPLPIRSSEVLQHIQSWS</sequence>
<evidence type="ECO:0000259" key="4">
    <source>
        <dbReference type="Pfam" id="PF02780"/>
    </source>
</evidence>
<dbReference type="InterPro" id="IPR029061">
    <property type="entry name" value="THDP-binding"/>
</dbReference>
<dbReference type="GO" id="GO:0006979">
    <property type="term" value="P:response to oxidative stress"/>
    <property type="evidence" value="ECO:0007669"/>
    <property type="project" value="TreeGrafter"/>
</dbReference>
<reference evidence="5 6" key="1">
    <citation type="submission" date="2020-05" db="EMBL/GenBank/DDBJ databases">
        <title>Complete closed genome sequence of Defluviicoccus vanus.</title>
        <authorList>
            <person name="Bessarab I."/>
            <person name="Arumugam K."/>
            <person name="Maszenan A.M."/>
            <person name="Seviour R.J."/>
            <person name="Williams R.B."/>
        </authorList>
    </citation>
    <scope>NUCLEOTIDE SEQUENCE [LARGE SCALE GENOMIC DNA]</scope>
    <source>
        <strain evidence="5 6">Ben 114</strain>
    </source>
</reference>
<accession>A0A7H1MZI7</accession>
<feature type="domain" description="Pyruvate/ketoisovalerate oxidoreductase catalytic" evidence="2">
    <location>
        <begin position="14"/>
        <end position="178"/>
    </location>
</feature>
<dbReference type="PANTHER" id="PTHR32154">
    <property type="entry name" value="PYRUVATE-FLAVODOXIN OXIDOREDUCTASE-RELATED"/>
    <property type="match status" value="1"/>
</dbReference>
<dbReference type="KEGG" id="dvn:HQ394_05280"/>
<dbReference type="AlphaFoldDB" id="A0A7H1MZI7"/>
<evidence type="ECO:0000313" key="5">
    <source>
        <dbReference type="EMBL" id="QNT68873.1"/>
    </source>
</evidence>
<dbReference type="SUPFAM" id="SSF52922">
    <property type="entry name" value="TK C-terminal domain-like"/>
    <property type="match status" value="1"/>
</dbReference>
<dbReference type="SUPFAM" id="SSF52518">
    <property type="entry name" value="Thiamin diphosphate-binding fold (THDP-binding)"/>
    <property type="match status" value="1"/>
</dbReference>
<dbReference type="EMBL" id="CP053923">
    <property type="protein sequence ID" value="QNT68873.1"/>
    <property type="molecule type" value="Genomic_DNA"/>
</dbReference>
<keyword evidence="1" id="KW-0560">Oxidoreductase</keyword>
<dbReference type="Pfam" id="PF02780">
    <property type="entry name" value="Transketolase_C"/>
    <property type="match status" value="1"/>
</dbReference>
<organism evidence="5 6">
    <name type="scientific">Defluviicoccus vanus</name>
    <dbReference type="NCBI Taxonomy" id="111831"/>
    <lineage>
        <taxon>Bacteria</taxon>
        <taxon>Pseudomonadati</taxon>
        <taxon>Pseudomonadota</taxon>
        <taxon>Alphaproteobacteria</taxon>
        <taxon>Rhodospirillales</taxon>
        <taxon>Rhodospirillaceae</taxon>
        <taxon>Defluviicoccus</taxon>
    </lineage>
</organism>
<evidence type="ECO:0000259" key="2">
    <source>
        <dbReference type="Pfam" id="PF01558"/>
    </source>
</evidence>
<dbReference type="FunFam" id="3.40.50.970:FF:000022">
    <property type="entry name" value="2-oxoglutarate ferredoxin oxidoreductase alpha subunit"/>
    <property type="match status" value="1"/>
</dbReference>
<gene>
    <name evidence="5" type="ORF">HQ394_05280</name>
</gene>
<dbReference type="Pfam" id="PF01855">
    <property type="entry name" value="POR_N"/>
    <property type="match status" value="1"/>
</dbReference>
<dbReference type="InterPro" id="IPR033248">
    <property type="entry name" value="Transketolase_C"/>
</dbReference>
<dbReference type="InterPro" id="IPR002869">
    <property type="entry name" value="Pyrv_flavodox_OxRed_cen"/>
</dbReference>
<dbReference type="InterPro" id="IPR002880">
    <property type="entry name" value="Pyrv_Fd/Flavodoxin_OxRdtase_N"/>
</dbReference>
<dbReference type="Gene3D" id="3.40.50.920">
    <property type="match status" value="1"/>
</dbReference>
<dbReference type="PANTHER" id="PTHR32154:SF20">
    <property type="entry name" value="2-OXOGLUTARATE OXIDOREDUCTASE SUBUNIT KORA"/>
    <property type="match status" value="1"/>
</dbReference>
<proteinExistence type="predicted"/>
<dbReference type="Proteomes" id="UP000516369">
    <property type="component" value="Chromosome"/>
</dbReference>
<evidence type="ECO:0000313" key="6">
    <source>
        <dbReference type="Proteomes" id="UP000516369"/>
    </source>
</evidence>
<feature type="domain" description="Pyruvate flavodoxin/ferredoxin oxidoreductase pyrimidine binding" evidence="3">
    <location>
        <begin position="214"/>
        <end position="436"/>
    </location>
</feature>
<dbReference type="InterPro" id="IPR019752">
    <property type="entry name" value="Pyrv/ketoisovalerate_OxRed_cat"/>
</dbReference>
<keyword evidence="6" id="KW-1185">Reference proteome</keyword>
<dbReference type="InterPro" id="IPR009014">
    <property type="entry name" value="Transketo_C/PFOR_II"/>
</dbReference>